<sequence>MPFSGAMRSHLTRDVYRRLLASHGLVRPYPTSSVRCFSQQCRVRPLRQPLLRRPDRRTFFAELFQKPPREVKQPDFEPGYKDLFEFFVLKIDNLRLPDREALVKALDRFVAFKERHSRAVNLTQVVLLIRVLEHLLETAPEEGQTGGHVDSGCLEAILYILRWPPKSPDHHVRLARLVHKELESRRQALMEYVENDATSGQPELISPYTVHFYEVLTKYGGSVEAAEHFDQVREKLSIPGADDTITEVWTIILQGLAHEGRQDELLREYQKAMEAGLAYTPEIHEIMTTFFAKQNNVEETKKWFGKPIQGGHHLPTPATYLELARFSVRNGQAHWTRPIFEKLLRFHPEKAYWDVSFQWAVLAMDKGVEDVAKMIATMISGKDGQPGHEPDSATIDALLAAAIEKNNPYLAERFLSLGAKLRIEPQATTYLLQMNYRLDARDFAGAEAIWEKLNKGEIYIEGDEDLPVINKYLRLLCTVDKPDMDQILSIVGDLENRYAPLEAETIVALCMTFLRGDQQFDVIDTLSVHTANISQVEREKVLQSFVDYCLDKRTSTARAWDAYSLLRQFFGEMDYEPRVRLMDGFFARRRPDMACYVFGHMRGHTSPDVRPKAETYVRCLEGLGRLPDRESLKMVHNMLKMDTTVAMNTRLRNALMLAHAACDQIYTALEYWEQISGSTEGPTYNSLGILFYACERIDVRDDTAQVVWNKVKRMDLEIPPFVFDAYCGALAGQGLLADIQRLISGMEASLGYSPSMMTIGIVYNALVIPGLNEKFEEWAKREYPELWARLLAKGRRLTLDGPKFNIVRTFEA</sequence>
<proteinExistence type="inferred from homology"/>
<evidence type="ECO:0000313" key="3">
    <source>
        <dbReference type="Proteomes" id="UP001239445"/>
    </source>
</evidence>
<dbReference type="Gene3D" id="1.25.40.10">
    <property type="entry name" value="Tetratricopeptide repeat domain"/>
    <property type="match status" value="1"/>
</dbReference>
<protein>
    <recommendedName>
        <fullName evidence="4">Complex I intermediate-associated protein 84</fullName>
    </recommendedName>
</protein>
<gene>
    <name evidence="2" type="ORF">QBC47DRAFT_384596</name>
</gene>
<dbReference type="EMBL" id="MU839835">
    <property type="protein sequence ID" value="KAK1754672.1"/>
    <property type="molecule type" value="Genomic_DNA"/>
</dbReference>
<comment type="similarity">
    <text evidence="1">Belongs to the PPR family. P subfamily.</text>
</comment>
<dbReference type="AlphaFoldDB" id="A0AAJ0BDA7"/>
<dbReference type="InterPro" id="IPR050872">
    <property type="entry name" value="PPR_P_subfamily"/>
</dbReference>
<accession>A0AAJ0BDA7</accession>
<dbReference type="Proteomes" id="UP001239445">
    <property type="component" value="Unassembled WGS sequence"/>
</dbReference>
<organism evidence="2 3">
    <name type="scientific">Echria macrotheca</name>
    <dbReference type="NCBI Taxonomy" id="438768"/>
    <lineage>
        <taxon>Eukaryota</taxon>
        <taxon>Fungi</taxon>
        <taxon>Dikarya</taxon>
        <taxon>Ascomycota</taxon>
        <taxon>Pezizomycotina</taxon>
        <taxon>Sordariomycetes</taxon>
        <taxon>Sordariomycetidae</taxon>
        <taxon>Sordariales</taxon>
        <taxon>Schizotheciaceae</taxon>
        <taxon>Echria</taxon>
    </lineage>
</organism>
<comment type="caution">
    <text evidence="2">The sequence shown here is derived from an EMBL/GenBank/DDBJ whole genome shotgun (WGS) entry which is preliminary data.</text>
</comment>
<dbReference type="PANTHER" id="PTHR46128">
    <property type="entry name" value="MITOCHONDRIAL GROUP I INTRON SPLICING FACTOR CCM1"/>
    <property type="match status" value="1"/>
</dbReference>
<reference evidence="2" key="1">
    <citation type="submission" date="2023-06" db="EMBL/GenBank/DDBJ databases">
        <title>Genome-scale phylogeny and comparative genomics of the fungal order Sordariales.</title>
        <authorList>
            <consortium name="Lawrence Berkeley National Laboratory"/>
            <person name="Hensen N."/>
            <person name="Bonometti L."/>
            <person name="Westerberg I."/>
            <person name="Brannstrom I.O."/>
            <person name="Guillou S."/>
            <person name="Cros-Aarteil S."/>
            <person name="Calhoun S."/>
            <person name="Haridas S."/>
            <person name="Kuo A."/>
            <person name="Mondo S."/>
            <person name="Pangilinan J."/>
            <person name="Riley R."/>
            <person name="Labutti K."/>
            <person name="Andreopoulos B."/>
            <person name="Lipzen A."/>
            <person name="Chen C."/>
            <person name="Yanf M."/>
            <person name="Daum C."/>
            <person name="Ng V."/>
            <person name="Clum A."/>
            <person name="Steindorff A."/>
            <person name="Ohm R."/>
            <person name="Martin F."/>
            <person name="Silar P."/>
            <person name="Natvig D."/>
            <person name="Lalanne C."/>
            <person name="Gautier V."/>
            <person name="Ament-Velasquez S.L."/>
            <person name="Kruys A."/>
            <person name="Hutchinson M.I."/>
            <person name="Powell A.J."/>
            <person name="Barry K."/>
            <person name="Miller A.N."/>
            <person name="Grigoriev I.V."/>
            <person name="Debuchy R."/>
            <person name="Gladieux P."/>
            <person name="Thoren M.H."/>
            <person name="Johannesson H."/>
        </authorList>
    </citation>
    <scope>NUCLEOTIDE SEQUENCE</scope>
    <source>
        <strain evidence="2">PSN4</strain>
    </source>
</reference>
<dbReference type="InterPro" id="IPR011990">
    <property type="entry name" value="TPR-like_helical_dom_sf"/>
</dbReference>
<evidence type="ECO:0008006" key="4">
    <source>
        <dbReference type="Google" id="ProtNLM"/>
    </source>
</evidence>
<name>A0AAJ0BDA7_9PEZI</name>
<keyword evidence="3" id="KW-1185">Reference proteome</keyword>
<dbReference type="PANTHER" id="PTHR46128:SF211">
    <property type="entry name" value="PENTACOTRIPEPTIDE-REPEAT REGION OF PRORP DOMAIN-CONTAINING PROTEIN"/>
    <property type="match status" value="1"/>
</dbReference>
<evidence type="ECO:0000256" key="1">
    <source>
        <dbReference type="ARBA" id="ARBA00007626"/>
    </source>
</evidence>
<evidence type="ECO:0000313" key="2">
    <source>
        <dbReference type="EMBL" id="KAK1754672.1"/>
    </source>
</evidence>